<dbReference type="Proteomes" id="UP001362999">
    <property type="component" value="Unassembled WGS sequence"/>
</dbReference>
<feature type="region of interest" description="Disordered" evidence="1">
    <location>
        <begin position="1"/>
        <end position="29"/>
    </location>
</feature>
<protein>
    <submittedName>
        <fullName evidence="2">Uncharacterized protein</fullName>
    </submittedName>
</protein>
<accession>A0AAW0B9H4</accession>
<organism evidence="2 3">
    <name type="scientific">Favolaschia claudopus</name>
    <dbReference type="NCBI Taxonomy" id="2862362"/>
    <lineage>
        <taxon>Eukaryota</taxon>
        <taxon>Fungi</taxon>
        <taxon>Dikarya</taxon>
        <taxon>Basidiomycota</taxon>
        <taxon>Agaricomycotina</taxon>
        <taxon>Agaricomycetes</taxon>
        <taxon>Agaricomycetidae</taxon>
        <taxon>Agaricales</taxon>
        <taxon>Marasmiineae</taxon>
        <taxon>Mycenaceae</taxon>
        <taxon>Favolaschia</taxon>
    </lineage>
</organism>
<evidence type="ECO:0000313" key="2">
    <source>
        <dbReference type="EMBL" id="KAK7022389.1"/>
    </source>
</evidence>
<evidence type="ECO:0000256" key="1">
    <source>
        <dbReference type="SAM" id="MobiDB-lite"/>
    </source>
</evidence>
<dbReference type="EMBL" id="JAWWNJ010000037">
    <property type="protein sequence ID" value="KAK7022389.1"/>
    <property type="molecule type" value="Genomic_DNA"/>
</dbReference>
<proteinExistence type="predicted"/>
<keyword evidence="3" id="KW-1185">Reference proteome</keyword>
<comment type="caution">
    <text evidence="2">The sequence shown here is derived from an EMBL/GenBank/DDBJ whole genome shotgun (WGS) entry which is preliminary data.</text>
</comment>
<evidence type="ECO:0000313" key="3">
    <source>
        <dbReference type="Proteomes" id="UP001362999"/>
    </source>
</evidence>
<sequence length="205" mass="21987">MLKSLLQKPVQAEVPEEGHELKNTSPNMKPKNTSISLPYFAPSSPSLAPQIDHRLAALATSRGFISTAPSLITRLELDSSLHHQHLHAGRITFTSRSSFFLFFLVLTPSRSRAGRIRRITEILAFPLPAQAPLGTSSTLACRLSPLSWVLAVGTEVVLGAGDERGGGGDGGHCEADAAVVGVVRRGFLIFCYLSNELADSPSFIV</sequence>
<gene>
    <name evidence="2" type="ORF">R3P38DRAFT_2780421</name>
</gene>
<name>A0AAW0B9H4_9AGAR</name>
<dbReference type="AlphaFoldDB" id="A0AAW0B9H4"/>
<reference evidence="2 3" key="1">
    <citation type="journal article" date="2024" name="J Genomics">
        <title>Draft genome sequencing and assembly of Favolaschia claudopus CIRM-BRFM 2984 isolated from oak limbs.</title>
        <authorList>
            <person name="Navarro D."/>
            <person name="Drula E."/>
            <person name="Chaduli D."/>
            <person name="Cazenave R."/>
            <person name="Ahrendt S."/>
            <person name="Wang J."/>
            <person name="Lipzen A."/>
            <person name="Daum C."/>
            <person name="Barry K."/>
            <person name="Grigoriev I.V."/>
            <person name="Favel A."/>
            <person name="Rosso M.N."/>
            <person name="Martin F."/>
        </authorList>
    </citation>
    <scope>NUCLEOTIDE SEQUENCE [LARGE SCALE GENOMIC DNA]</scope>
    <source>
        <strain evidence="2 3">CIRM-BRFM 2984</strain>
    </source>
</reference>